<feature type="transmembrane region" description="Helical" evidence="8">
    <location>
        <begin position="242"/>
        <end position="261"/>
    </location>
</feature>
<evidence type="ECO:0000256" key="1">
    <source>
        <dbReference type="ARBA" id="ARBA00004651"/>
    </source>
</evidence>
<dbReference type="Pfam" id="PF01925">
    <property type="entry name" value="TauE"/>
    <property type="match status" value="1"/>
</dbReference>
<evidence type="ECO:0000256" key="3">
    <source>
        <dbReference type="ARBA" id="ARBA00022448"/>
    </source>
</evidence>
<comment type="similarity">
    <text evidence="2 8">Belongs to the 4-toluene sulfonate uptake permease (TSUP) (TC 2.A.102) family.</text>
</comment>
<evidence type="ECO:0000256" key="8">
    <source>
        <dbReference type="RuleBase" id="RU363041"/>
    </source>
</evidence>
<gene>
    <name evidence="9" type="ORF">KCX74_15670</name>
</gene>
<evidence type="ECO:0000256" key="7">
    <source>
        <dbReference type="ARBA" id="ARBA00023136"/>
    </source>
</evidence>
<feature type="transmembrane region" description="Helical" evidence="8">
    <location>
        <begin position="113"/>
        <end position="132"/>
    </location>
</feature>
<keyword evidence="7 8" id="KW-0472">Membrane</keyword>
<accession>A0A941DVI8</accession>
<reference evidence="9" key="1">
    <citation type="submission" date="2021-04" db="EMBL/GenBank/DDBJ databases">
        <title>Isolation and polyphasic classification of algal microorganism.</title>
        <authorList>
            <person name="Wang S."/>
        </authorList>
    </citation>
    <scope>NUCLEOTIDE SEQUENCE</scope>
    <source>
        <strain evidence="9">720a</strain>
    </source>
</reference>
<proteinExistence type="inferred from homology"/>
<sequence>MSIIGIGTWIWEIKGGSYHFFVLILIGLGASFLGTLAGGAGLITIPGMMLTGIPIQTSIATNKFSSGIAAFSSVFYLIRHKELSIRSIMSNLLVAFLGGMGGSLLTSHIHEKTMNIVAFLLLNLALIVTLINKKWTANIQFDQQPLTYKMNLYIPLFVAAYDGGFGPGSSTFSIIYYMKNSHTYMKAVQMTRVLILGSCAGGFIVFFQTGFIIWSYAISMAIGSIIGSQIGLLLLPKIPQKIAENLLLIIICLLIIQMNQFHNCCF</sequence>
<keyword evidence="6 8" id="KW-1133">Transmembrane helix</keyword>
<dbReference type="GO" id="GO:0005886">
    <property type="term" value="C:plasma membrane"/>
    <property type="evidence" value="ECO:0007669"/>
    <property type="project" value="UniProtKB-SubCell"/>
</dbReference>
<comment type="caution">
    <text evidence="9">The sequence shown here is derived from an EMBL/GenBank/DDBJ whole genome shotgun (WGS) entry which is preliminary data.</text>
</comment>
<evidence type="ECO:0000256" key="6">
    <source>
        <dbReference type="ARBA" id="ARBA00022989"/>
    </source>
</evidence>
<dbReference type="EMBL" id="JAGSOT010000055">
    <property type="protein sequence ID" value="MBR7797470.1"/>
    <property type="molecule type" value="Genomic_DNA"/>
</dbReference>
<protein>
    <recommendedName>
        <fullName evidence="8">Probable membrane transporter protein</fullName>
    </recommendedName>
</protein>
<feature type="transmembrane region" description="Helical" evidence="8">
    <location>
        <begin position="190"/>
        <end position="207"/>
    </location>
</feature>
<feature type="transmembrane region" description="Helical" evidence="8">
    <location>
        <begin position="213"/>
        <end position="235"/>
    </location>
</feature>
<dbReference type="RefSeq" id="WP_166530740.1">
    <property type="nucleotide sequence ID" value="NZ_JAGSOT010000055.1"/>
</dbReference>
<dbReference type="AlphaFoldDB" id="A0A941DVI8"/>
<keyword evidence="4 8" id="KW-1003">Cell membrane</keyword>
<keyword evidence="5 8" id="KW-0812">Transmembrane</keyword>
<evidence type="ECO:0000256" key="2">
    <source>
        <dbReference type="ARBA" id="ARBA00009142"/>
    </source>
</evidence>
<feature type="transmembrane region" description="Helical" evidence="8">
    <location>
        <begin position="57"/>
        <end position="78"/>
    </location>
</feature>
<keyword evidence="3" id="KW-0813">Transport</keyword>
<dbReference type="Proteomes" id="UP000675284">
    <property type="component" value="Unassembled WGS sequence"/>
</dbReference>
<keyword evidence="10" id="KW-1185">Reference proteome</keyword>
<organism evidence="9 10">
    <name type="scientific">Virgibacillus salarius</name>
    <dbReference type="NCBI Taxonomy" id="447199"/>
    <lineage>
        <taxon>Bacteria</taxon>
        <taxon>Bacillati</taxon>
        <taxon>Bacillota</taxon>
        <taxon>Bacilli</taxon>
        <taxon>Bacillales</taxon>
        <taxon>Bacillaceae</taxon>
        <taxon>Virgibacillus</taxon>
    </lineage>
</organism>
<evidence type="ECO:0000313" key="10">
    <source>
        <dbReference type="Proteomes" id="UP000675284"/>
    </source>
</evidence>
<evidence type="ECO:0000256" key="5">
    <source>
        <dbReference type="ARBA" id="ARBA00022692"/>
    </source>
</evidence>
<dbReference type="InterPro" id="IPR052017">
    <property type="entry name" value="TSUP"/>
</dbReference>
<evidence type="ECO:0000313" key="9">
    <source>
        <dbReference type="EMBL" id="MBR7797470.1"/>
    </source>
</evidence>
<name>A0A941DVI8_9BACI</name>
<dbReference type="PANTHER" id="PTHR30269">
    <property type="entry name" value="TRANSMEMBRANE PROTEIN YFCA"/>
    <property type="match status" value="1"/>
</dbReference>
<comment type="subcellular location">
    <subcellularLocation>
        <location evidence="1 8">Cell membrane</location>
        <topology evidence="1 8">Multi-pass membrane protein</topology>
    </subcellularLocation>
</comment>
<evidence type="ECO:0000256" key="4">
    <source>
        <dbReference type="ARBA" id="ARBA00022475"/>
    </source>
</evidence>
<feature type="transmembrane region" description="Helical" evidence="8">
    <location>
        <begin position="20"/>
        <end position="45"/>
    </location>
</feature>
<dbReference type="PANTHER" id="PTHR30269:SF0">
    <property type="entry name" value="MEMBRANE TRANSPORTER PROTEIN YFCA-RELATED"/>
    <property type="match status" value="1"/>
</dbReference>
<dbReference type="InterPro" id="IPR002781">
    <property type="entry name" value="TM_pro_TauE-like"/>
</dbReference>
<feature type="transmembrane region" description="Helical" evidence="8">
    <location>
        <begin position="84"/>
        <end position="106"/>
    </location>
</feature>